<reference evidence="3" key="1">
    <citation type="journal article" date="2014" name="Proc. Natl. Acad. Sci. U.S.A.">
        <title>Extensive sampling of basidiomycete genomes demonstrates inadequacy of the white-rot/brown-rot paradigm for wood decay fungi.</title>
        <authorList>
            <person name="Riley R."/>
            <person name="Salamov A.A."/>
            <person name="Brown D.W."/>
            <person name="Nagy L.G."/>
            <person name="Floudas D."/>
            <person name="Held B.W."/>
            <person name="Levasseur A."/>
            <person name="Lombard V."/>
            <person name="Morin E."/>
            <person name="Otillar R."/>
            <person name="Lindquist E.A."/>
            <person name="Sun H."/>
            <person name="LaButti K.M."/>
            <person name="Schmutz J."/>
            <person name="Jabbour D."/>
            <person name="Luo H."/>
            <person name="Baker S.E."/>
            <person name="Pisabarro A.G."/>
            <person name="Walton J.D."/>
            <person name="Blanchette R.A."/>
            <person name="Henrissat B."/>
            <person name="Martin F."/>
            <person name="Cullen D."/>
            <person name="Hibbett D.S."/>
            <person name="Grigoriev I.V."/>
        </authorList>
    </citation>
    <scope>NUCLEOTIDE SEQUENCE [LARGE SCALE GENOMIC DNA]</scope>
    <source>
        <strain evidence="3">FD-172 SS1</strain>
    </source>
</reference>
<dbReference type="Proteomes" id="UP000027195">
    <property type="component" value="Unassembled WGS sequence"/>
</dbReference>
<feature type="region of interest" description="Disordered" evidence="1">
    <location>
        <begin position="1"/>
        <end position="32"/>
    </location>
</feature>
<organism evidence="2 3">
    <name type="scientific">Botryobasidium botryosum (strain FD-172 SS1)</name>
    <dbReference type="NCBI Taxonomy" id="930990"/>
    <lineage>
        <taxon>Eukaryota</taxon>
        <taxon>Fungi</taxon>
        <taxon>Dikarya</taxon>
        <taxon>Basidiomycota</taxon>
        <taxon>Agaricomycotina</taxon>
        <taxon>Agaricomycetes</taxon>
        <taxon>Cantharellales</taxon>
        <taxon>Botryobasidiaceae</taxon>
        <taxon>Botryobasidium</taxon>
    </lineage>
</organism>
<dbReference type="AlphaFoldDB" id="A0A067M349"/>
<dbReference type="EMBL" id="KL198070">
    <property type="protein sequence ID" value="KDQ10193.1"/>
    <property type="molecule type" value="Genomic_DNA"/>
</dbReference>
<evidence type="ECO:0000256" key="1">
    <source>
        <dbReference type="SAM" id="MobiDB-lite"/>
    </source>
</evidence>
<name>A0A067M349_BOTB1</name>
<feature type="compositionally biased region" description="Basic and acidic residues" evidence="1">
    <location>
        <begin position="1"/>
        <end position="18"/>
    </location>
</feature>
<sequence length="85" mass="9977">MAKKLSPEELERQHKEEGFASVKWLNPDGTPKTTEEIRDIQISTWNMSIYDHFEHVPKICIHSNSKKVLYTFKCQKPRYILSISA</sequence>
<protein>
    <submittedName>
        <fullName evidence="2">Uncharacterized protein</fullName>
    </submittedName>
</protein>
<evidence type="ECO:0000313" key="2">
    <source>
        <dbReference type="EMBL" id="KDQ10193.1"/>
    </source>
</evidence>
<dbReference type="InParanoid" id="A0A067M349"/>
<gene>
    <name evidence="2" type="ORF">BOTBODRAFT_178382</name>
</gene>
<evidence type="ECO:0000313" key="3">
    <source>
        <dbReference type="Proteomes" id="UP000027195"/>
    </source>
</evidence>
<accession>A0A067M349</accession>
<proteinExistence type="predicted"/>
<keyword evidence="3" id="KW-1185">Reference proteome</keyword>
<dbReference type="HOGENOM" id="CLU_2512338_0_0_1"/>